<dbReference type="EMBL" id="JAUEPP010000004">
    <property type="protein sequence ID" value="KAK3345341.1"/>
    <property type="molecule type" value="Genomic_DNA"/>
</dbReference>
<evidence type="ECO:0000313" key="1">
    <source>
        <dbReference type="EMBL" id="KAK3345341.1"/>
    </source>
</evidence>
<dbReference type="GeneID" id="87858982"/>
<dbReference type="RefSeq" id="XP_062681954.1">
    <property type="nucleotide sequence ID" value="XM_062821828.1"/>
</dbReference>
<gene>
    <name evidence="1" type="ORF">B0H65DRAFT_203198</name>
</gene>
<protein>
    <submittedName>
        <fullName evidence="1">Uncharacterized protein</fullName>
    </submittedName>
</protein>
<comment type="caution">
    <text evidence="1">The sequence shown here is derived from an EMBL/GenBank/DDBJ whole genome shotgun (WGS) entry which is preliminary data.</text>
</comment>
<reference evidence="1" key="2">
    <citation type="submission" date="2023-06" db="EMBL/GenBank/DDBJ databases">
        <authorList>
            <consortium name="Lawrence Berkeley National Laboratory"/>
            <person name="Haridas S."/>
            <person name="Hensen N."/>
            <person name="Bonometti L."/>
            <person name="Westerberg I."/>
            <person name="Brannstrom I.O."/>
            <person name="Guillou S."/>
            <person name="Cros-Aarteil S."/>
            <person name="Calhoun S."/>
            <person name="Kuo A."/>
            <person name="Mondo S."/>
            <person name="Pangilinan J."/>
            <person name="Riley R."/>
            <person name="Labutti K."/>
            <person name="Andreopoulos B."/>
            <person name="Lipzen A."/>
            <person name="Chen C."/>
            <person name="Yanf M."/>
            <person name="Daum C."/>
            <person name="Ng V."/>
            <person name="Clum A."/>
            <person name="Steindorff A."/>
            <person name="Ohm R."/>
            <person name="Martin F."/>
            <person name="Silar P."/>
            <person name="Natvig D."/>
            <person name="Lalanne C."/>
            <person name="Gautier V."/>
            <person name="Ament-Velasquez S.L."/>
            <person name="Kruys A."/>
            <person name="Hutchinson M.I."/>
            <person name="Powell A.J."/>
            <person name="Barry K."/>
            <person name="Miller A.N."/>
            <person name="Grigoriev I.V."/>
            <person name="Debuchy R."/>
            <person name="Gladieux P."/>
            <person name="Thoren M.H."/>
            <person name="Johannesson H."/>
        </authorList>
    </citation>
    <scope>NUCLEOTIDE SEQUENCE</scope>
    <source>
        <strain evidence="1">CBS 560.94</strain>
    </source>
</reference>
<sequence length="165" mass="18688">MLDLNISNGPSSPLPLGRLWVSGLLLSLDFRCCRCFWNHPHPTIRCCQQRASFPLIHHGHSVFYVAQHIDDRIRGPELTKHPISRFTLSFLDCQLPRDCWIGLITNWPIQTLRHCWLVSNRYDPLTSMHFHVNKVAPLPRGSTSLSAGNPQSYPATAVLAKLSAL</sequence>
<evidence type="ECO:0000313" key="2">
    <source>
        <dbReference type="Proteomes" id="UP001278500"/>
    </source>
</evidence>
<name>A0AAE0JFI3_9PEZI</name>
<dbReference type="Proteomes" id="UP001278500">
    <property type="component" value="Unassembled WGS sequence"/>
</dbReference>
<dbReference type="AlphaFoldDB" id="A0AAE0JFI3"/>
<accession>A0AAE0JFI3</accession>
<reference evidence="1" key="1">
    <citation type="journal article" date="2023" name="Mol. Phylogenet. Evol.">
        <title>Genome-scale phylogeny and comparative genomics of the fungal order Sordariales.</title>
        <authorList>
            <person name="Hensen N."/>
            <person name="Bonometti L."/>
            <person name="Westerberg I."/>
            <person name="Brannstrom I.O."/>
            <person name="Guillou S."/>
            <person name="Cros-Aarteil S."/>
            <person name="Calhoun S."/>
            <person name="Haridas S."/>
            <person name="Kuo A."/>
            <person name="Mondo S."/>
            <person name="Pangilinan J."/>
            <person name="Riley R."/>
            <person name="LaButti K."/>
            <person name="Andreopoulos B."/>
            <person name="Lipzen A."/>
            <person name="Chen C."/>
            <person name="Yan M."/>
            <person name="Daum C."/>
            <person name="Ng V."/>
            <person name="Clum A."/>
            <person name="Steindorff A."/>
            <person name="Ohm R.A."/>
            <person name="Martin F."/>
            <person name="Silar P."/>
            <person name="Natvig D.O."/>
            <person name="Lalanne C."/>
            <person name="Gautier V."/>
            <person name="Ament-Velasquez S.L."/>
            <person name="Kruys A."/>
            <person name="Hutchinson M.I."/>
            <person name="Powell A.J."/>
            <person name="Barry K."/>
            <person name="Miller A.N."/>
            <person name="Grigoriev I.V."/>
            <person name="Debuchy R."/>
            <person name="Gladieux P."/>
            <person name="Hiltunen Thoren M."/>
            <person name="Johannesson H."/>
        </authorList>
    </citation>
    <scope>NUCLEOTIDE SEQUENCE</scope>
    <source>
        <strain evidence="1">CBS 560.94</strain>
    </source>
</reference>
<keyword evidence="2" id="KW-1185">Reference proteome</keyword>
<proteinExistence type="predicted"/>
<organism evidence="1 2">
    <name type="scientific">Neurospora tetraspora</name>
    <dbReference type="NCBI Taxonomy" id="94610"/>
    <lineage>
        <taxon>Eukaryota</taxon>
        <taxon>Fungi</taxon>
        <taxon>Dikarya</taxon>
        <taxon>Ascomycota</taxon>
        <taxon>Pezizomycotina</taxon>
        <taxon>Sordariomycetes</taxon>
        <taxon>Sordariomycetidae</taxon>
        <taxon>Sordariales</taxon>
        <taxon>Sordariaceae</taxon>
        <taxon>Neurospora</taxon>
    </lineage>
</organism>